<dbReference type="AlphaFoldDB" id="A0A5P0ZHP9"/>
<reference evidence="1 2" key="1">
    <citation type="journal article" date="2019" name="Syst. Appl. Microbiol.">
        <title>Polyphasic characterization of two novel Lactobacillus spp. isolated from blown salami packages: Description of Lactobacillus halodurans sp. nov. and Lactobacillus salsicarnum sp. nov.</title>
        <authorList>
            <person name="Schuster J.A."/>
            <person name="Klingl A."/>
            <person name="Vogel R.F."/>
            <person name="Ehrmann M.A."/>
        </authorList>
    </citation>
    <scope>NUCLEOTIDE SEQUENCE [LARGE SCALE GENOMIC DNA]</scope>
    <source>
        <strain evidence="1 2">TMW 1.2118</strain>
    </source>
</reference>
<accession>A0A5P0ZHP9</accession>
<protein>
    <submittedName>
        <fullName evidence="1">RelB</fullName>
    </submittedName>
</protein>
<evidence type="ECO:0000313" key="1">
    <source>
        <dbReference type="EMBL" id="MQS52593.1"/>
    </source>
</evidence>
<proteinExistence type="predicted"/>
<dbReference type="OrthoDB" id="2247533at2"/>
<organism evidence="1 2">
    <name type="scientific">Companilactobacillus mishanensis</name>
    <dbReference type="NCBI Taxonomy" id="2486008"/>
    <lineage>
        <taxon>Bacteria</taxon>
        <taxon>Bacillati</taxon>
        <taxon>Bacillota</taxon>
        <taxon>Bacilli</taxon>
        <taxon>Lactobacillales</taxon>
        <taxon>Lactobacillaceae</taxon>
        <taxon>Companilactobacillus</taxon>
    </lineage>
</organism>
<dbReference type="Proteomes" id="UP000380386">
    <property type="component" value="Unassembled WGS sequence"/>
</dbReference>
<dbReference type="EMBL" id="VDFM01000006">
    <property type="protein sequence ID" value="MQS52593.1"/>
    <property type="molecule type" value="Genomic_DNA"/>
</dbReference>
<evidence type="ECO:0000313" key="2">
    <source>
        <dbReference type="Proteomes" id="UP000380386"/>
    </source>
</evidence>
<sequence length="89" mass="10136">MFDDTEKIRTISTTVTEELVENAKLNLEKQGLTVSEYINLTVIKAANDEVKYINFLDSSEALNAKRDAENGKVESFNSVEEWEKSFNND</sequence>
<gene>
    <name evidence="1" type="ORF">FHL02_06125</name>
</gene>
<dbReference type="RefSeq" id="WP_153383073.1">
    <property type="nucleotide sequence ID" value="NZ_VDFM01000006.1"/>
</dbReference>
<name>A0A5P0ZHP9_9LACO</name>
<comment type="caution">
    <text evidence="1">The sequence shown here is derived from an EMBL/GenBank/DDBJ whole genome shotgun (WGS) entry which is preliminary data.</text>
</comment>